<proteinExistence type="predicted"/>
<dbReference type="Proteomes" id="UP000445144">
    <property type="component" value="Unassembled WGS sequence"/>
</dbReference>
<accession>A0A6N4X739</accession>
<protein>
    <submittedName>
        <fullName evidence="1">Uncharacterized protein</fullName>
    </submittedName>
</protein>
<gene>
    <name evidence="1" type="ORF">CHRY9293_02602</name>
</gene>
<keyword evidence="2" id="KW-1185">Reference proteome</keyword>
<name>A0A6N4X739_9FLAO</name>
<evidence type="ECO:0000313" key="2">
    <source>
        <dbReference type="Proteomes" id="UP000445144"/>
    </source>
</evidence>
<sequence length="212" mass="22384">MKKTFITLTIAVGTFAFGQVGVNTTEPKSTLDVMGVSSPTVPDGVLVPRYSVTELAAKDAAYASDQNGTLVFVTSSITGTTVKTSDISAAGFYYYDNSTSKWKAVGGGSSSDSTFNISPAEITATYNVLVTDDFLKLNPSGSGQTLNLPNETTDPTLKRGKKIYVSNISLEFMEIVPHPRSPFTTGVLAQRGGILIYIGGTGPGSWEWITGS</sequence>
<dbReference type="AlphaFoldDB" id="A0A6N4X739"/>
<dbReference type="EMBL" id="CACVBR010000025">
    <property type="protein sequence ID" value="CAA7196519.1"/>
    <property type="molecule type" value="Genomic_DNA"/>
</dbReference>
<evidence type="ECO:0000313" key="1">
    <source>
        <dbReference type="EMBL" id="CAA7196519.1"/>
    </source>
</evidence>
<organism evidence="1 2">
    <name type="scientific">Chryseobacterium potabilaquae</name>
    <dbReference type="NCBI Taxonomy" id="2675057"/>
    <lineage>
        <taxon>Bacteria</taxon>
        <taxon>Pseudomonadati</taxon>
        <taxon>Bacteroidota</taxon>
        <taxon>Flavobacteriia</taxon>
        <taxon>Flavobacteriales</taxon>
        <taxon>Weeksellaceae</taxon>
        <taxon>Chryseobacterium group</taxon>
        <taxon>Chryseobacterium</taxon>
    </lineage>
</organism>
<reference evidence="1 2" key="1">
    <citation type="submission" date="2020-01" db="EMBL/GenBank/DDBJ databases">
        <authorList>
            <person name="Rodrigo-Torres L."/>
            <person name="Arahal R. D."/>
            <person name="Lucena T."/>
        </authorList>
    </citation>
    <scope>NUCLEOTIDE SEQUENCE [LARGE SCALE GENOMIC DNA]</scope>
    <source>
        <strain evidence="1 2">CECT 9293</strain>
    </source>
</reference>
<dbReference type="RefSeq" id="WP_162033324.1">
    <property type="nucleotide sequence ID" value="NZ_CACVBR010000025.1"/>
</dbReference>